<keyword evidence="2" id="KW-0813">Transport</keyword>
<dbReference type="PROSITE" id="PS00194">
    <property type="entry name" value="THIOREDOXIN_1"/>
    <property type="match status" value="1"/>
</dbReference>
<reference evidence="8 9" key="1">
    <citation type="journal article" date="2008" name="J. Bacteriol.">
        <title>Insights into plant cell wall degradation from the genome sequence of the soil bacterium Cellvibrio japonicus.</title>
        <authorList>
            <person name="Deboy R.T."/>
            <person name="Mongodin E.F."/>
            <person name="Fouts D.E."/>
            <person name="Tailford L.E."/>
            <person name="Khouri H."/>
            <person name="Emerson J.B."/>
            <person name="Mohamoud Y."/>
            <person name="Watkins K."/>
            <person name="Henrissat B."/>
            <person name="Gilbert H.J."/>
            <person name="Nelson K.E."/>
        </authorList>
    </citation>
    <scope>NUCLEOTIDE SEQUENCE [LARGE SCALE GENOMIC DNA]</scope>
    <source>
        <strain evidence="8 9">Ueda107</strain>
    </source>
</reference>
<dbReference type="PROSITE" id="PS51352">
    <property type="entry name" value="THIOREDOXIN_2"/>
    <property type="match status" value="1"/>
</dbReference>
<dbReference type="Pfam" id="PF00085">
    <property type="entry name" value="Thioredoxin"/>
    <property type="match status" value="1"/>
</dbReference>
<evidence type="ECO:0000256" key="5">
    <source>
        <dbReference type="ARBA" id="ARBA00023284"/>
    </source>
</evidence>
<evidence type="ECO:0000256" key="3">
    <source>
        <dbReference type="ARBA" id="ARBA00022982"/>
    </source>
</evidence>
<accession>B3PI21</accession>
<organism evidence="8 9">
    <name type="scientific">Cellvibrio japonicus (strain Ueda107)</name>
    <name type="common">Pseudomonas fluorescens subsp. cellulosa</name>
    <dbReference type="NCBI Taxonomy" id="498211"/>
    <lineage>
        <taxon>Bacteria</taxon>
        <taxon>Pseudomonadati</taxon>
        <taxon>Pseudomonadota</taxon>
        <taxon>Gammaproteobacteria</taxon>
        <taxon>Cellvibrionales</taxon>
        <taxon>Cellvibrionaceae</taxon>
        <taxon>Cellvibrio</taxon>
    </lineage>
</organism>
<comment type="similarity">
    <text evidence="1">Belongs to the thioredoxin family.</text>
</comment>
<dbReference type="HOGENOM" id="CLU_090389_10_2_6"/>
<dbReference type="GO" id="GO:0005829">
    <property type="term" value="C:cytosol"/>
    <property type="evidence" value="ECO:0007669"/>
    <property type="project" value="TreeGrafter"/>
</dbReference>
<evidence type="ECO:0000256" key="2">
    <source>
        <dbReference type="ARBA" id="ARBA00022448"/>
    </source>
</evidence>
<gene>
    <name evidence="8" type="primary">trx</name>
    <name evidence="8" type="ordered locus">CJA_0360</name>
</gene>
<dbReference type="Gene3D" id="3.40.30.10">
    <property type="entry name" value="Glutaredoxin"/>
    <property type="match status" value="1"/>
</dbReference>
<dbReference type="PRINTS" id="PR00421">
    <property type="entry name" value="THIOREDOXIN"/>
</dbReference>
<feature type="domain" description="Thioredoxin" evidence="7">
    <location>
        <begin position="12"/>
        <end position="138"/>
    </location>
</feature>
<evidence type="ECO:0000256" key="4">
    <source>
        <dbReference type="ARBA" id="ARBA00023157"/>
    </source>
</evidence>
<dbReference type="SUPFAM" id="SSF52833">
    <property type="entry name" value="Thioredoxin-like"/>
    <property type="match status" value="1"/>
</dbReference>
<proteinExistence type="inferred from homology"/>
<dbReference type="InterPro" id="IPR017937">
    <property type="entry name" value="Thioredoxin_CS"/>
</dbReference>
<evidence type="ECO:0000259" key="7">
    <source>
        <dbReference type="PROSITE" id="PS51352"/>
    </source>
</evidence>
<protein>
    <recommendedName>
        <fullName evidence="6">Thioredoxin</fullName>
    </recommendedName>
</protein>
<sequence length="138" mass="14888">MPAWGGVLIIAPVFSGPWPWFNALNPGVFMSSDAIVHISDASFEQEVIAADIPVLVDFWAPWCGPCKMIAPILDDLAEQFEGKLKITKLNVDDNKESAAKFNVRGIPTLIIFKNGAAHATKVGALSKPQLVDFINGAL</sequence>
<dbReference type="PANTHER" id="PTHR45663:SF11">
    <property type="entry name" value="GEO12009P1"/>
    <property type="match status" value="1"/>
</dbReference>
<dbReference type="InterPro" id="IPR036249">
    <property type="entry name" value="Thioredoxin-like_sf"/>
</dbReference>
<dbReference type="PANTHER" id="PTHR45663">
    <property type="entry name" value="GEO12009P1"/>
    <property type="match status" value="1"/>
</dbReference>
<dbReference type="KEGG" id="cja:CJA_0360"/>
<dbReference type="FunFam" id="3.40.30.10:FF:000001">
    <property type="entry name" value="Thioredoxin"/>
    <property type="match status" value="1"/>
</dbReference>
<evidence type="ECO:0000313" key="8">
    <source>
        <dbReference type="EMBL" id="ACE84700.1"/>
    </source>
</evidence>
<dbReference type="GO" id="GO:0015035">
    <property type="term" value="F:protein-disulfide reductase activity"/>
    <property type="evidence" value="ECO:0007669"/>
    <property type="project" value="UniProtKB-UniRule"/>
</dbReference>
<dbReference type="InterPro" id="IPR013766">
    <property type="entry name" value="Thioredoxin_domain"/>
</dbReference>
<evidence type="ECO:0000313" key="9">
    <source>
        <dbReference type="Proteomes" id="UP000001036"/>
    </source>
</evidence>
<evidence type="ECO:0000256" key="1">
    <source>
        <dbReference type="ARBA" id="ARBA00008987"/>
    </source>
</evidence>
<keyword evidence="3" id="KW-0249">Electron transport</keyword>
<dbReference type="CDD" id="cd02947">
    <property type="entry name" value="TRX_family"/>
    <property type="match status" value="1"/>
</dbReference>
<dbReference type="InterPro" id="IPR005746">
    <property type="entry name" value="Thioredoxin"/>
</dbReference>
<dbReference type="NCBIfam" id="TIGR01068">
    <property type="entry name" value="thioredoxin"/>
    <property type="match status" value="1"/>
</dbReference>
<name>B3PI21_CELJU</name>
<dbReference type="eggNOG" id="COG3118">
    <property type="taxonomic scope" value="Bacteria"/>
</dbReference>
<keyword evidence="5" id="KW-0676">Redox-active center</keyword>
<dbReference type="NCBIfam" id="NF006898">
    <property type="entry name" value="PRK09381.1"/>
    <property type="match status" value="1"/>
</dbReference>
<dbReference type="AlphaFoldDB" id="B3PI21"/>
<dbReference type="Proteomes" id="UP000001036">
    <property type="component" value="Chromosome"/>
</dbReference>
<evidence type="ECO:0000256" key="6">
    <source>
        <dbReference type="NCBIfam" id="TIGR01068"/>
    </source>
</evidence>
<keyword evidence="9" id="KW-1185">Reference proteome</keyword>
<dbReference type="GO" id="GO:0045454">
    <property type="term" value="P:cell redox homeostasis"/>
    <property type="evidence" value="ECO:0007669"/>
    <property type="project" value="TreeGrafter"/>
</dbReference>
<dbReference type="EMBL" id="CP000934">
    <property type="protein sequence ID" value="ACE84700.1"/>
    <property type="molecule type" value="Genomic_DNA"/>
</dbReference>
<dbReference type="STRING" id="498211.CJA_0360"/>
<keyword evidence="4" id="KW-1015">Disulfide bond</keyword>